<dbReference type="AlphaFoldDB" id="A0A160FRA3"/>
<gene>
    <name evidence="1" type="ORF">AYM40_21670</name>
</gene>
<protein>
    <submittedName>
        <fullName evidence="1">Uncharacterized protein</fullName>
    </submittedName>
</protein>
<keyword evidence="2" id="KW-1185">Reference proteome</keyword>
<name>A0A160FRA3_9BURK</name>
<accession>A0A160FRA3</accession>
<evidence type="ECO:0000313" key="2">
    <source>
        <dbReference type="Proteomes" id="UP000076852"/>
    </source>
</evidence>
<evidence type="ECO:0000313" key="1">
    <source>
        <dbReference type="EMBL" id="ANB75038.1"/>
    </source>
</evidence>
<dbReference type="EMBL" id="CP014579">
    <property type="protein sequence ID" value="ANB75038.1"/>
    <property type="molecule type" value="Genomic_DNA"/>
</dbReference>
<dbReference type="KEGG" id="buz:AYM40_21670"/>
<dbReference type="Proteomes" id="UP000076852">
    <property type="component" value="Chromosome 2"/>
</dbReference>
<organism evidence="1 2">
    <name type="scientific">Paraburkholderia phytofirmans OLGA172</name>
    <dbReference type="NCBI Taxonomy" id="1417228"/>
    <lineage>
        <taxon>Bacteria</taxon>
        <taxon>Pseudomonadati</taxon>
        <taxon>Pseudomonadota</taxon>
        <taxon>Betaproteobacteria</taxon>
        <taxon>Burkholderiales</taxon>
        <taxon>Burkholderiaceae</taxon>
        <taxon>Paraburkholderia</taxon>
    </lineage>
</organism>
<sequence length="60" mass="6574">MISVTVHRMTAAESLELQARGRLLFSGDAGNIGCRRLAFEAFTTHAHMQLSWMQVGVVGL</sequence>
<proteinExistence type="predicted"/>
<reference evidence="1 2" key="1">
    <citation type="journal article" date="2016" name="Gene">
        <title>PacBio SMRT assembly of a complex multi-replicon genome reveals chlorocatechol degradative operon in a region of genome plasticity.</title>
        <authorList>
            <person name="Ricker N."/>
            <person name="Shen S.Y."/>
            <person name="Goordial J."/>
            <person name="Jin S."/>
            <person name="Fulthorpe R.R."/>
        </authorList>
    </citation>
    <scope>NUCLEOTIDE SEQUENCE [LARGE SCALE GENOMIC DNA]</scope>
    <source>
        <strain evidence="1 2">OLGA172</strain>
    </source>
</reference>